<evidence type="ECO:0000313" key="19">
    <source>
        <dbReference type="EMBL" id="OBZ79077.1"/>
    </source>
</evidence>
<keyword evidence="11" id="KW-0449">Lipoprotein</keyword>
<feature type="transmembrane region" description="Helical" evidence="17">
    <location>
        <begin position="207"/>
        <end position="230"/>
    </location>
</feature>
<keyword evidence="8 17" id="KW-0472">Membrane</keyword>
<name>A0A1C7MQS4_GRIFR</name>
<dbReference type="GO" id="GO:0046872">
    <property type="term" value="F:metal ion binding"/>
    <property type="evidence" value="ECO:0007669"/>
    <property type="project" value="UniProtKB-KW"/>
</dbReference>
<dbReference type="GO" id="GO:0006032">
    <property type="term" value="P:chitin catabolic process"/>
    <property type="evidence" value="ECO:0007669"/>
    <property type="project" value="UniProtKB-KW"/>
</dbReference>
<dbReference type="Gene3D" id="3.20.20.370">
    <property type="entry name" value="Glycoside hydrolase/deacetylase"/>
    <property type="match status" value="1"/>
</dbReference>
<comment type="subcellular location">
    <subcellularLocation>
        <location evidence="2">Cell membrane</location>
        <topology evidence="2">Lipid-anchor</topology>
        <topology evidence="2">GPI-anchor</topology>
    </subcellularLocation>
</comment>
<dbReference type="GO" id="GO:0005886">
    <property type="term" value="C:plasma membrane"/>
    <property type="evidence" value="ECO:0007669"/>
    <property type="project" value="UniProtKB-SubCell"/>
</dbReference>
<keyword evidence="17" id="KW-0812">Transmembrane</keyword>
<feature type="compositionally biased region" description="Low complexity" evidence="16">
    <location>
        <begin position="180"/>
        <end position="198"/>
    </location>
</feature>
<evidence type="ECO:0000313" key="20">
    <source>
        <dbReference type="Proteomes" id="UP000092993"/>
    </source>
</evidence>
<evidence type="ECO:0000256" key="5">
    <source>
        <dbReference type="ARBA" id="ARBA00022723"/>
    </source>
</evidence>
<evidence type="ECO:0000256" key="16">
    <source>
        <dbReference type="SAM" id="MobiDB-lite"/>
    </source>
</evidence>
<evidence type="ECO:0000256" key="1">
    <source>
        <dbReference type="ARBA" id="ARBA00001941"/>
    </source>
</evidence>
<sequence>MTTYLDQVNLKTTFFVVGSRAISYPALLQDEYMAQHQIAVHTWSHPEMTTLTTDQLIAELGWSRKIIKDVTGVTPKYWRPPYGDVDDRVRAVAAALGLQNCVEQLENIIGNATTIDTGFIVLEHDLFQQTVDLATGYILPDALAHQPQFNIKPVIECLNLPLSDAYVETNDNATNPPLLGSNATASGSAGSAQGTGSSAAGNSKSGAVGIMVPNFITAAVALFATISAFLL</sequence>
<proteinExistence type="predicted"/>
<comment type="catalytic activity">
    <reaction evidence="15">
        <text>[(1-&gt;4)-N-acetyl-beta-D-glucosaminyl](n) + n H2O = chitosan + n acetate</text>
        <dbReference type="Rhea" id="RHEA:10464"/>
        <dbReference type="Rhea" id="RHEA-COMP:9593"/>
        <dbReference type="Rhea" id="RHEA-COMP:9597"/>
        <dbReference type="ChEBI" id="CHEBI:15377"/>
        <dbReference type="ChEBI" id="CHEBI:17029"/>
        <dbReference type="ChEBI" id="CHEBI:30089"/>
        <dbReference type="ChEBI" id="CHEBI:57704"/>
        <dbReference type="EC" id="3.5.1.41"/>
    </reaction>
    <physiologicalReaction direction="left-to-right" evidence="15">
        <dbReference type="Rhea" id="RHEA:10465"/>
    </physiologicalReaction>
</comment>
<evidence type="ECO:0000256" key="3">
    <source>
        <dbReference type="ARBA" id="ARBA00022475"/>
    </source>
</evidence>
<keyword evidence="4" id="KW-0336">GPI-anchor</keyword>
<evidence type="ECO:0000256" key="2">
    <source>
        <dbReference type="ARBA" id="ARBA00004609"/>
    </source>
</evidence>
<dbReference type="SUPFAM" id="SSF88713">
    <property type="entry name" value="Glycoside hydrolase/deacetylase"/>
    <property type="match status" value="1"/>
</dbReference>
<keyword evidence="17" id="KW-1133">Transmembrane helix</keyword>
<evidence type="ECO:0000256" key="17">
    <source>
        <dbReference type="SAM" id="Phobius"/>
    </source>
</evidence>
<dbReference type="InterPro" id="IPR002509">
    <property type="entry name" value="NODB_dom"/>
</dbReference>
<dbReference type="InterPro" id="IPR050248">
    <property type="entry name" value="Polysacc_deacetylase_ArnD"/>
</dbReference>
<evidence type="ECO:0000256" key="7">
    <source>
        <dbReference type="ARBA" id="ARBA00023024"/>
    </source>
</evidence>
<keyword evidence="4" id="KW-0325">Glycoprotein</keyword>
<dbReference type="InterPro" id="IPR011330">
    <property type="entry name" value="Glyco_hydro/deAcase_b/a-brl"/>
</dbReference>
<evidence type="ECO:0000256" key="6">
    <source>
        <dbReference type="ARBA" id="ARBA00022801"/>
    </source>
</evidence>
<evidence type="ECO:0000256" key="12">
    <source>
        <dbReference type="ARBA" id="ARBA00023316"/>
    </source>
</evidence>
<evidence type="ECO:0000256" key="11">
    <source>
        <dbReference type="ARBA" id="ARBA00023288"/>
    </source>
</evidence>
<evidence type="ECO:0000256" key="8">
    <source>
        <dbReference type="ARBA" id="ARBA00023136"/>
    </source>
</evidence>
<dbReference type="OMA" id="DEYMAQH"/>
<dbReference type="GO" id="GO:0098552">
    <property type="term" value="C:side of membrane"/>
    <property type="evidence" value="ECO:0007669"/>
    <property type="project" value="UniProtKB-KW"/>
</dbReference>
<dbReference type="EMBL" id="LUGG01000001">
    <property type="protein sequence ID" value="OBZ79077.1"/>
    <property type="molecule type" value="Genomic_DNA"/>
</dbReference>
<keyword evidence="9" id="KW-0119">Carbohydrate metabolism</keyword>
<evidence type="ECO:0000256" key="14">
    <source>
        <dbReference type="ARBA" id="ARBA00024056"/>
    </source>
</evidence>
<evidence type="ECO:0000256" key="15">
    <source>
        <dbReference type="ARBA" id="ARBA00048494"/>
    </source>
</evidence>
<dbReference type="GO" id="GO:0071555">
    <property type="term" value="P:cell wall organization"/>
    <property type="evidence" value="ECO:0007669"/>
    <property type="project" value="UniProtKB-KW"/>
</dbReference>
<dbReference type="GO" id="GO:0000272">
    <property type="term" value="P:polysaccharide catabolic process"/>
    <property type="evidence" value="ECO:0007669"/>
    <property type="project" value="UniProtKB-KW"/>
</dbReference>
<comment type="cofactor">
    <cofactor evidence="1">
        <name>Co(2+)</name>
        <dbReference type="ChEBI" id="CHEBI:48828"/>
    </cofactor>
</comment>
<dbReference type="Proteomes" id="UP000092993">
    <property type="component" value="Unassembled WGS sequence"/>
</dbReference>
<evidence type="ECO:0000256" key="13">
    <source>
        <dbReference type="ARBA" id="ARBA00023326"/>
    </source>
</evidence>
<reference evidence="19 20" key="1">
    <citation type="submission" date="2016-03" db="EMBL/GenBank/DDBJ databases">
        <title>Whole genome sequencing of Grifola frondosa 9006-11.</title>
        <authorList>
            <person name="Min B."/>
            <person name="Park H."/>
            <person name="Kim J.-G."/>
            <person name="Cho H."/>
            <person name="Oh Y.-L."/>
            <person name="Kong W.-S."/>
            <person name="Choi I.-G."/>
        </authorList>
    </citation>
    <scope>NUCLEOTIDE SEQUENCE [LARGE SCALE GENOMIC DNA]</scope>
    <source>
        <strain evidence="19 20">9006-11</strain>
    </source>
</reference>
<dbReference type="PROSITE" id="PS51677">
    <property type="entry name" value="NODB"/>
    <property type="match status" value="1"/>
</dbReference>
<keyword evidence="10" id="KW-0170">Cobalt</keyword>
<dbReference type="PANTHER" id="PTHR10587:SF133">
    <property type="entry name" value="CHITIN DEACETYLASE 1-RELATED"/>
    <property type="match status" value="1"/>
</dbReference>
<evidence type="ECO:0000256" key="9">
    <source>
        <dbReference type="ARBA" id="ARBA00023277"/>
    </source>
</evidence>
<evidence type="ECO:0000259" key="18">
    <source>
        <dbReference type="PROSITE" id="PS51677"/>
    </source>
</evidence>
<dbReference type="GO" id="GO:0004099">
    <property type="term" value="F:chitin deacetylase activity"/>
    <property type="evidence" value="ECO:0007669"/>
    <property type="project" value="UniProtKB-EC"/>
</dbReference>
<protein>
    <recommendedName>
        <fullName evidence="14">chitin deacetylase</fullName>
        <ecNumber evidence="14">3.5.1.41</ecNumber>
    </recommendedName>
</protein>
<organism evidence="19 20">
    <name type="scientific">Grifola frondosa</name>
    <name type="common">Maitake</name>
    <name type="synonym">Polyporus frondosus</name>
    <dbReference type="NCBI Taxonomy" id="5627"/>
    <lineage>
        <taxon>Eukaryota</taxon>
        <taxon>Fungi</taxon>
        <taxon>Dikarya</taxon>
        <taxon>Basidiomycota</taxon>
        <taxon>Agaricomycotina</taxon>
        <taxon>Agaricomycetes</taxon>
        <taxon>Polyporales</taxon>
        <taxon>Grifolaceae</taxon>
        <taxon>Grifola</taxon>
    </lineage>
</organism>
<dbReference type="Pfam" id="PF01522">
    <property type="entry name" value="Polysacc_deac_1"/>
    <property type="match status" value="1"/>
</dbReference>
<keyword evidence="5" id="KW-0479">Metal-binding</keyword>
<dbReference type="PANTHER" id="PTHR10587">
    <property type="entry name" value="GLYCOSYL TRANSFERASE-RELATED"/>
    <property type="match status" value="1"/>
</dbReference>
<accession>A0A1C7MQS4</accession>
<comment type="caution">
    <text evidence="19">The sequence shown here is derived from an EMBL/GenBank/DDBJ whole genome shotgun (WGS) entry which is preliminary data.</text>
</comment>
<evidence type="ECO:0000256" key="10">
    <source>
        <dbReference type="ARBA" id="ARBA00023285"/>
    </source>
</evidence>
<dbReference type="OrthoDB" id="407355at2759"/>
<keyword evidence="3" id="KW-1003">Cell membrane</keyword>
<dbReference type="EC" id="3.5.1.41" evidence="14"/>
<dbReference type="GO" id="GO:0009272">
    <property type="term" value="P:fungal-type cell wall biogenesis"/>
    <property type="evidence" value="ECO:0007669"/>
    <property type="project" value="UniProtKB-ARBA"/>
</dbReference>
<keyword evidence="12" id="KW-0961">Cell wall biogenesis/degradation</keyword>
<evidence type="ECO:0000256" key="4">
    <source>
        <dbReference type="ARBA" id="ARBA00022622"/>
    </source>
</evidence>
<feature type="region of interest" description="Disordered" evidence="16">
    <location>
        <begin position="177"/>
        <end position="198"/>
    </location>
</feature>
<keyword evidence="6" id="KW-0378">Hydrolase</keyword>
<keyword evidence="7" id="KW-0146">Chitin degradation</keyword>
<gene>
    <name evidence="19" type="primary">CDA_0</name>
    <name evidence="19" type="ORF">A0H81_00477</name>
</gene>
<feature type="domain" description="NodB homology" evidence="18">
    <location>
        <begin position="1"/>
        <end position="231"/>
    </location>
</feature>
<keyword evidence="13" id="KW-0624">Polysaccharide degradation</keyword>
<dbReference type="AlphaFoldDB" id="A0A1C7MQS4"/>
<keyword evidence="20" id="KW-1185">Reference proteome</keyword>
<dbReference type="STRING" id="5627.A0A1C7MQS4"/>